<sequence length="132" mass="13575">MKRLCFAALALAGGAVSAAHAQSSVTLYGIADSGILYKTHAAAGGGSAWSVASGIDSTSRWGLTGREDLGVDCRHCSNSKAPFASTPANPSTAASRRARATYYSIAARQSASAARPSATYCWARIARRCCVS</sequence>
<reference evidence="1" key="1">
    <citation type="submission" date="2024-07" db="EMBL/GenBank/DDBJ databases">
        <title>A survey of Mimosa microsymbionts across Brazilian biomes reveals a high diversity of Paraburkholderia nodulating endemic species, but also that Cupriavidus is common as a symbiont of widespread species.</title>
        <authorList>
            <person name="Rouws L."/>
            <person name="Barauna A."/>
            <person name="Beukes C."/>
            <person name="Rouws J.R.C."/>
            <person name="De Faria S.M."/>
            <person name="Gross E."/>
            <person name="Bueno Dos Reis Junior F."/>
            <person name="Simon M.F."/>
            <person name="Maluk M."/>
            <person name="Odee D.W."/>
            <person name="Kenicer G."/>
            <person name="Young J.P.W."/>
            <person name="Reis V.M."/>
            <person name="Zilli J."/>
            <person name="James E.K."/>
        </authorList>
    </citation>
    <scope>NUCLEOTIDE SEQUENCE</scope>
    <source>
        <strain evidence="1">EG181B</strain>
    </source>
</reference>
<name>A0ACC6UBU4_9BURK</name>
<evidence type="ECO:0000313" key="1">
    <source>
        <dbReference type="EMBL" id="MEX3937188.1"/>
    </source>
</evidence>
<gene>
    <name evidence="1" type="ORF">AB4Y32_36550</name>
</gene>
<accession>A0ACC6UBU4</accession>
<proteinExistence type="predicted"/>
<comment type="caution">
    <text evidence="1">The sequence shown here is derived from an EMBL/GenBank/DDBJ whole genome shotgun (WGS) entry which is preliminary data.</text>
</comment>
<keyword evidence="2" id="KW-1185">Reference proteome</keyword>
<dbReference type="EMBL" id="JBFRCH010000046">
    <property type="protein sequence ID" value="MEX3937188.1"/>
    <property type="molecule type" value="Genomic_DNA"/>
</dbReference>
<evidence type="ECO:0000313" key="2">
    <source>
        <dbReference type="Proteomes" id="UP001558850"/>
    </source>
</evidence>
<dbReference type="Proteomes" id="UP001558850">
    <property type="component" value="Unassembled WGS sequence"/>
</dbReference>
<protein>
    <submittedName>
        <fullName evidence="1">Porin</fullName>
    </submittedName>
</protein>
<organism evidence="1 2">
    <name type="scientific">Paraburkholderia phymatum</name>
    <dbReference type="NCBI Taxonomy" id="148447"/>
    <lineage>
        <taxon>Bacteria</taxon>
        <taxon>Pseudomonadati</taxon>
        <taxon>Pseudomonadota</taxon>
        <taxon>Betaproteobacteria</taxon>
        <taxon>Burkholderiales</taxon>
        <taxon>Burkholderiaceae</taxon>
        <taxon>Paraburkholderia</taxon>
    </lineage>
</organism>